<dbReference type="KEGG" id="nvi:116416411"/>
<dbReference type="PROSITE" id="PS50966">
    <property type="entry name" value="ZF_SWIM"/>
    <property type="match status" value="1"/>
</dbReference>
<reference evidence="8" key="1">
    <citation type="submission" date="2021-01" db="UniProtKB">
        <authorList>
            <consortium name="EnsemblMetazoa"/>
        </authorList>
    </citation>
    <scope>IDENTIFICATION</scope>
</reference>
<dbReference type="GO" id="GO:0008270">
    <property type="term" value="F:zinc ion binding"/>
    <property type="evidence" value="ECO:0007669"/>
    <property type="project" value="UniProtKB-KW"/>
</dbReference>
<keyword evidence="9" id="KW-1185">Reference proteome</keyword>
<dbReference type="GeneID" id="116416411"/>
<evidence type="ECO:0000256" key="3">
    <source>
        <dbReference type="ARBA" id="ARBA00022833"/>
    </source>
</evidence>
<dbReference type="PANTHER" id="PTHR31569">
    <property type="entry name" value="SWIM-TYPE DOMAIN-CONTAINING PROTEIN"/>
    <property type="match status" value="1"/>
</dbReference>
<dbReference type="AlphaFoldDB" id="A0A7M7Q4U4"/>
<dbReference type="Pfam" id="PF21056">
    <property type="entry name" value="ZSWIM1-3_RNaseH-like"/>
    <property type="match status" value="1"/>
</dbReference>
<feature type="region of interest" description="Disordered" evidence="5">
    <location>
        <begin position="1"/>
        <end position="43"/>
    </location>
</feature>
<dbReference type="Proteomes" id="UP000002358">
    <property type="component" value="Chromosome 2"/>
</dbReference>
<dbReference type="RefSeq" id="XP_031780892.1">
    <property type="nucleotide sequence ID" value="XM_031925032.2"/>
</dbReference>
<protein>
    <recommendedName>
        <fullName evidence="10">SWIM-type domain-containing protein</fullName>
    </recommendedName>
</protein>
<accession>A0A7M7Q4U4</accession>
<dbReference type="InterPro" id="IPR001965">
    <property type="entry name" value="Znf_PHD"/>
</dbReference>
<dbReference type="KEGG" id="nvi:100677856"/>
<evidence type="ECO:0000313" key="9">
    <source>
        <dbReference type="Proteomes" id="UP000002358"/>
    </source>
</evidence>
<dbReference type="Gene3D" id="3.30.40.10">
    <property type="entry name" value="Zinc/RING finger domain, C3HC4 (zinc finger)"/>
    <property type="match status" value="1"/>
</dbReference>
<evidence type="ECO:0000256" key="1">
    <source>
        <dbReference type="ARBA" id="ARBA00022723"/>
    </source>
</evidence>
<dbReference type="InterPro" id="IPR019787">
    <property type="entry name" value="Znf_PHD-finger"/>
</dbReference>
<proteinExistence type="predicted"/>
<evidence type="ECO:0000256" key="5">
    <source>
        <dbReference type="SAM" id="MobiDB-lite"/>
    </source>
</evidence>
<dbReference type="InterPro" id="IPR048324">
    <property type="entry name" value="ZSWIM1-3_RNaseH-like"/>
</dbReference>
<dbReference type="InterPro" id="IPR007527">
    <property type="entry name" value="Znf_SWIM"/>
</dbReference>
<dbReference type="EnsemblMetazoa" id="XM_031925032">
    <property type="protein sequence ID" value="XP_031780892"/>
    <property type="gene ID" value="LOC116416411"/>
</dbReference>
<dbReference type="InterPro" id="IPR011011">
    <property type="entry name" value="Znf_FYVE_PHD"/>
</dbReference>
<dbReference type="GeneID" id="100677856"/>
<organism evidence="8 9">
    <name type="scientific">Nasonia vitripennis</name>
    <name type="common">Parasitic wasp</name>
    <dbReference type="NCBI Taxonomy" id="7425"/>
    <lineage>
        <taxon>Eukaryota</taxon>
        <taxon>Metazoa</taxon>
        <taxon>Ecdysozoa</taxon>
        <taxon>Arthropoda</taxon>
        <taxon>Hexapoda</taxon>
        <taxon>Insecta</taxon>
        <taxon>Pterygota</taxon>
        <taxon>Neoptera</taxon>
        <taxon>Endopterygota</taxon>
        <taxon>Hymenoptera</taxon>
        <taxon>Apocrita</taxon>
        <taxon>Proctotrupomorpha</taxon>
        <taxon>Chalcidoidea</taxon>
        <taxon>Pteromalidae</taxon>
        <taxon>Pteromalinae</taxon>
        <taxon>Nasonia</taxon>
    </lineage>
</organism>
<feature type="compositionally biased region" description="Polar residues" evidence="5">
    <location>
        <begin position="29"/>
        <end position="38"/>
    </location>
</feature>
<dbReference type="InterPro" id="IPR052579">
    <property type="entry name" value="Zinc_finger_SWIM"/>
</dbReference>
<evidence type="ECO:0000259" key="7">
    <source>
        <dbReference type="PROSITE" id="PS50966"/>
    </source>
</evidence>
<dbReference type="InterPro" id="IPR013083">
    <property type="entry name" value="Znf_RING/FYVE/PHD"/>
</dbReference>
<dbReference type="OrthoDB" id="7694209at2759"/>
<dbReference type="SUPFAM" id="SSF57903">
    <property type="entry name" value="FYVE/PHD zinc finger"/>
    <property type="match status" value="1"/>
</dbReference>
<keyword evidence="2 4" id="KW-0863">Zinc-finger</keyword>
<evidence type="ECO:0000256" key="4">
    <source>
        <dbReference type="PROSITE-ProRule" id="PRU00325"/>
    </source>
</evidence>
<evidence type="ECO:0000313" key="8">
    <source>
        <dbReference type="EnsemblMetazoa" id="XP_031780892"/>
    </source>
</evidence>
<name>A0A7M7Q4U4_NASVI</name>
<dbReference type="RefSeq" id="XP_031778771.1">
    <property type="nucleotide sequence ID" value="XM_031922911.1"/>
</dbReference>
<evidence type="ECO:0000256" key="2">
    <source>
        <dbReference type="ARBA" id="ARBA00022771"/>
    </source>
</evidence>
<dbReference type="PROSITE" id="PS50016">
    <property type="entry name" value="ZF_PHD_2"/>
    <property type="match status" value="1"/>
</dbReference>
<sequence>MSDDSDLDDSLREFTADSKKSYKEREKGSQSQTSQSQEKWSDQKIRRKLFFSETKVDLFKKQLEKSTNQCYRRRDGKSKFDLKNESRTSRNPLIKFRHIRLECIYAKESVPLPLSEKKRKTYTSSLGCNGQIKLKLSEDGSCYCVSEIVPHDKHPQANAATCKLLPQSRKLNAEQKKLVKETLKVDGNKLKLVTKLNEEGTKVTLRDIHNVRAEMSEDRLGNSVSAVTDVLTQFHADYEFHVNQHNEFQVLYFATPNMNAVFEAWPEFIMTDTTYSLINLNFPVILINVVDGNGATEIVAVGILKTESEENLKWFFDVFKKKHESVIGKMKSCMTDKDGSIRKVCSEVFPVLMLICAYHTAKIFKDKIVCESMEISKTERDNILSILQKMMYASDEKVYLQYYEQLLQTKKTKVITYFDDNWHCIREQWVRCFMINSNFLNDTNNRTESINNKIKLFCRKHNFLADFLLEFLQFFVYVFENERNVKALQNFTKVPAYILSSDLQKYYSLVTKYAFDFIEKQNSNVCYVKHCTMTSNSILLVYNAFDVLKHTVTSKSCSCKSFISMGLPCKHIFKCRTMLNVSLYDEDLVNERWTKKYFLSHYRLFQSIELPIVKSVVVTNKDVSRKCTSLKLKDSGSSKITKEKPSGSNNSKDTDDKVGLDLCIENRVPADAVKTGESIGDVTSNTTDNAMQTSVNVSPNSMQITDSINSRSSLRNCNVIDKISELPNDSCNCVNSKTTVIVPEECSEQRDEYVIKSADIASKVSTVDNSKSVSKTNVHNVDEAVTSSTSEVKANSKSNYFVSPLKCIENISNANVDNRTIANVSDIIISKNERKRGRPKKKALTAIGLPSKKSKQVNCKSYLELSDKEKAIIIFQWIVSPAILKKIDISVVKIDVDTLKLKNVPCWLYNEEIDITILQSYMTNEAFNLLQNAITANIEKVKWICFLCKRDLDESQRKDRQPSKSTNCDHCLKWYHYECLKVPPLDNDDNSTYFCDKCRNL</sequence>
<keyword evidence="3" id="KW-0862">Zinc</keyword>
<dbReference type="EnsemblMetazoa" id="XM_031922911">
    <property type="protein sequence ID" value="XP_031778771"/>
    <property type="gene ID" value="LOC100677856"/>
</dbReference>
<feature type="domain" description="PHD-type" evidence="6">
    <location>
        <begin position="942"/>
        <end position="1001"/>
    </location>
</feature>
<dbReference type="InParanoid" id="A0A7M7Q4U4"/>
<feature type="domain" description="SWIM-type" evidence="7">
    <location>
        <begin position="542"/>
        <end position="580"/>
    </location>
</feature>
<dbReference type="SMART" id="SM00249">
    <property type="entry name" value="PHD"/>
    <property type="match status" value="1"/>
</dbReference>
<dbReference type="CDD" id="cd15517">
    <property type="entry name" value="PHD_TCF19_like"/>
    <property type="match status" value="1"/>
</dbReference>
<evidence type="ECO:0008006" key="10">
    <source>
        <dbReference type="Google" id="ProtNLM"/>
    </source>
</evidence>
<evidence type="ECO:0000259" key="6">
    <source>
        <dbReference type="PROSITE" id="PS50016"/>
    </source>
</evidence>
<dbReference type="Pfam" id="PF04434">
    <property type="entry name" value="SWIM"/>
    <property type="match status" value="1"/>
</dbReference>
<keyword evidence="1" id="KW-0479">Metal-binding</keyword>
<feature type="compositionally biased region" description="Basic and acidic residues" evidence="5">
    <location>
        <begin position="9"/>
        <end position="28"/>
    </location>
</feature>
<dbReference type="PANTHER" id="PTHR31569:SF4">
    <property type="entry name" value="SWIM-TYPE DOMAIN-CONTAINING PROTEIN"/>
    <property type="match status" value="1"/>
</dbReference>